<dbReference type="InterPro" id="IPR004193">
    <property type="entry name" value="Glyco_hydro_13_N"/>
</dbReference>
<evidence type="ECO:0000256" key="9">
    <source>
        <dbReference type="ARBA" id="ARBA00023295"/>
    </source>
</evidence>
<dbReference type="NCBIfam" id="TIGR02402">
    <property type="entry name" value="trehalose_TreZ"/>
    <property type="match status" value="1"/>
</dbReference>
<evidence type="ECO:0000256" key="14">
    <source>
        <dbReference type="PIRNR" id="PIRNR006337"/>
    </source>
</evidence>
<evidence type="ECO:0000256" key="15">
    <source>
        <dbReference type="PIRSR" id="PIRSR006337-1"/>
    </source>
</evidence>
<dbReference type="Gene3D" id="1.10.10.760">
    <property type="entry name" value="E-set domains of sugar-utilizing enzymes"/>
    <property type="match status" value="1"/>
</dbReference>
<dbReference type="EMBL" id="QQBB01000002">
    <property type="protein sequence ID" value="RDI61250.1"/>
    <property type="molecule type" value="Genomic_DNA"/>
</dbReference>
<dbReference type="GO" id="GO:0005992">
    <property type="term" value="P:trehalose biosynthetic process"/>
    <property type="evidence" value="ECO:0007669"/>
    <property type="project" value="UniProtKB-UniRule"/>
</dbReference>
<protein>
    <recommendedName>
        <fullName evidence="5 13">Malto-oligosyltrehalose trehalohydrolase</fullName>
        <shortName evidence="14">MTHase</shortName>
        <ecNumber evidence="4 13">3.2.1.141</ecNumber>
    </recommendedName>
    <alternativeName>
        <fullName evidence="11 14">4-alpha-D-((1-&gt;4)-alpha-D-glucano)trehalose trehalohydrolase</fullName>
    </alternativeName>
    <alternativeName>
        <fullName evidence="10 14">Maltooligosyl trehalose trehalohydrolase</fullName>
    </alternativeName>
</protein>
<dbReference type="Pfam" id="PF00128">
    <property type="entry name" value="Alpha-amylase"/>
    <property type="match status" value="1"/>
</dbReference>
<reference evidence="19 20" key="1">
    <citation type="submission" date="2018-07" db="EMBL/GenBank/DDBJ databases">
        <title>Genomic Encyclopedia of Type Strains, Phase IV (KMG-IV): sequencing the most valuable type-strain genomes for metagenomic binning, comparative biology and taxonomic classification.</title>
        <authorList>
            <person name="Goeker M."/>
        </authorList>
    </citation>
    <scope>NUCLEOTIDE SEQUENCE [LARGE SCALE GENOMIC DNA]</scope>
    <source>
        <strain evidence="19 20">DSM 14364</strain>
    </source>
</reference>
<evidence type="ECO:0000256" key="3">
    <source>
        <dbReference type="ARBA" id="ARBA00008061"/>
    </source>
</evidence>
<proteinExistence type="inferred from homology"/>
<dbReference type="Gene3D" id="2.60.40.10">
    <property type="entry name" value="Immunoglobulins"/>
    <property type="match status" value="1"/>
</dbReference>
<dbReference type="GO" id="GO:0005737">
    <property type="term" value="C:cytoplasm"/>
    <property type="evidence" value="ECO:0007669"/>
    <property type="project" value="UniProtKB-SubCell"/>
</dbReference>
<feature type="binding site" evidence="16">
    <location>
        <begin position="260"/>
        <end position="265"/>
    </location>
    <ligand>
        <name>substrate</name>
    </ligand>
</feature>
<evidence type="ECO:0000256" key="13">
    <source>
        <dbReference type="NCBIfam" id="TIGR02402"/>
    </source>
</evidence>
<dbReference type="Proteomes" id="UP000254925">
    <property type="component" value="Unassembled WGS sequence"/>
</dbReference>
<keyword evidence="6" id="KW-0963">Cytoplasm</keyword>
<evidence type="ECO:0000256" key="12">
    <source>
        <dbReference type="ARBA" id="ARBA00034013"/>
    </source>
</evidence>
<dbReference type="RefSeq" id="WP_114769492.1">
    <property type="nucleotide sequence ID" value="NZ_QQBB01000002.1"/>
</dbReference>
<name>A0A370HSH6_9HYPH</name>
<keyword evidence="9 14" id="KW-0326">Glycosidase</keyword>
<dbReference type="GO" id="GO:0033942">
    <property type="term" value="F:4-alpha-D-(1-&gt;4)-alpha-D-glucanotrehalose trehalohydrolase activity"/>
    <property type="evidence" value="ECO:0007669"/>
    <property type="project" value="UniProtKB-EC"/>
</dbReference>
<comment type="catalytic activity">
    <reaction evidence="12 14">
        <text>hydrolysis of (1-&gt;4)-alpha-D-glucosidic linkage in 4-alpha-D-[(1-&gt;4)-alpha-D-glucanosyl]n trehalose to yield trehalose and (1-&gt;4)-alpha-D-glucan.</text>
        <dbReference type="EC" id="3.2.1.141"/>
    </reaction>
</comment>
<feature type="binding site" evidence="16">
    <location>
        <begin position="322"/>
        <end position="326"/>
    </location>
    <ligand>
        <name>substrate</name>
    </ligand>
</feature>
<dbReference type="SMART" id="SM00642">
    <property type="entry name" value="Aamy"/>
    <property type="match status" value="1"/>
</dbReference>
<dbReference type="AlphaFoldDB" id="A0A370HSH6"/>
<dbReference type="InterPro" id="IPR013783">
    <property type="entry name" value="Ig-like_fold"/>
</dbReference>
<feature type="domain" description="Glycosyl hydrolase family 13 catalytic" evidence="18">
    <location>
        <begin position="90"/>
        <end position="478"/>
    </location>
</feature>
<keyword evidence="20" id="KW-1185">Reference proteome</keyword>
<gene>
    <name evidence="19" type="ORF">DES45_102645</name>
</gene>
<dbReference type="UniPathway" id="UPA00299"/>
<evidence type="ECO:0000256" key="5">
    <source>
        <dbReference type="ARBA" id="ARBA00015938"/>
    </source>
</evidence>
<feature type="active site" description="Nucleophile" evidence="15">
    <location>
        <position position="262"/>
    </location>
</feature>
<dbReference type="InterPro" id="IPR014756">
    <property type="entry name" value="Ig_E-set"/>
</dbReference>
<dbReference type="InterPro" id="IPR017853">
    <property type="entry name" value="GH"/>
</dbReference>
<evidence type="ECO:0000256" key="11">
    <source>
        <dbReference type="ARBA" id="ARBA00033284"/>
    </source>
</evidence>
<evidence type="ECO:0000256" key="8">
    <source>
        <dbReference type="ARBA" id="ARBA00023277"/>
    </source>
</evidence>
<dbReference type="Pfam" id="PF02922">
    <property type="entry name" value="CBM_48"/>
    <property type="match status" value="1"/>
</dbReference>
<feature type="binding site" evidence="16">
    <location>
        <begin position="393"/>
        <end position="398"/>
    </location>
    <ligand>
        <name>substrate</name>
    </ligand>
</feature>
<comment type="similarity">
    <text evidence="3 14">Belongs to the glycosyl hydrolase 13 family.</text>
</comment>
<comment type="subcellular location">
    <subcellularLocation>
        <location evidence="1 15">Cytoplasm</location>
    </subcellularLocation>
</comment>
<organism evidence="19 20">
    <name type="scientific">Microvirga subterranea</name>
    <dbReference type="NCBI Taxonomy" id="186651"/>
    <lineage>
        <taxon>Bacteria</taxon>
        <taxon>Pseudomonadati</taxon>
        <taxon>Pseudomonadota</taxon>
        <taxon>Alphaproteobacteria</taxon>
        <taxon>Hyphomicrobiales</taxon>
        <taxon>Methylobacteriaceae</taxon>
        <taxon>Microvirga</taxon>
    </lineage>
</organism>
<sequence>MRRIHRMPFGAEITEDGVRFSLWAPTARDVSLVLEGSDLPMQASGDGWRRLTVPEARAGSRYAYRIDGNLTVPDPASRFQPYDVHGESLVVDPSAFEWSDGAWKGRPWEEAVLYELHVGTATPEGTYAALIPKLEDLRDLGITAIELLPLAEFPGRRNWGYDGVLLYAPDSAYGTPDDLKRLIDHAHSLGLMIFIDVVYNHFGPSGNYLHAYAETFFTQRHQTPWGAGINFDDAQSQTVRDFFVHNALYWLEEYHVDGLRFDAVHAILDDSEKHILAEIAGRIRASLRDREVHLVLENDANEARWLTRDGINPRLHTAQWNDDLHHCWHTLLTGEADGYYIDYADRPVERLGRCLSEGFAYQGEASAHRNGECRGERSDHLPPTAFVAFLQNHDQIGNRAFGERIGSLASPEQLALARAALLLAPQIPMLYMGEEWNASTPFLYFVDFADDEGLSNAVREGRQREFANFESFATNGTREIPDPTHNDTFLRSKLAWDERTQRPYADTLAETQGLLHLRRAEVLPLIRTSFLGARSSQPQAGFLHVLWRFEGGTLVFLANLGDAQAEMQFRPESHPIWKSPGVMLDGNRLRLPSWTGLFLKDHGR</sequence>
<dbReference type="PANTHER" id="PTHR43651:SF11">
    <property type="entry name" value="MALTO-OLIGOSYLTREHALOSE TREHALOHYDROLASE"/>
    <property type="match status" value="1"/>
</dbReference>
<dbReference type="InterPro" id="IPR012768">
    <property type="entry name" value="Trehalose_TreZ"/>
</dbReference>
<comment type="pathway">
    <text evidence="2 14">Glycan biosynthesis; trehalose biosynthesis.</text>
</comment>
<dbReference type="InterPro" id="IPR022567">
    <property type="entry name" value="DUF3459"/>
</dbReference>
<dbReference type="InterPro" id="IPR006047">
    <property type="entry name" value="GH13_cat_dom"/>
</dbReference>
<dbReference type="CDD" id="cd02853">
    <property type="entry name" value="E_set_MTHase_like_N"/>
    <property type="match status" value="1"/>
</dbReference>
<evidence type="ECO:0000256" key="4">
    <source>
        <dbReference type="ARBA" id="ARBA00012268"/>
    </source>
</evidence>
<feature type="active site" description="Proton donor" evidence="15">
    <location>
        <position position="297"/>
    </location>
</feature>
<evidence type="ECO:0000313" key="20">
    <source>
        <dbReference type="Proteomes" id="UP000254925"/>
    </source>
</evidence>
<evidence type="ECO:0000256" key="17">
    <source>
        <dbReference type="PIRSR" id="PIRSR006337-3"/>
    </source>
</evidence>
<dbReference type="PANTHER" id="PTHR43651">
    <property type="entry name" value="1,4-ALPHA-GLUCAN-BRANCHING ENZYME"/>
    <property type="match status" value="1"/>
</dbReference>
<dbReference type="InterPro" id="IPR044901">
    <property type="entry name" value="Trehalose_TreZ_E-set_sf"/>
</dbReference>
<evidence type="ECO:0000313" key="19">
    <source>
        <dbReference type="EMBL" id="RDI61250.1"/>
    </source>
</evidence>
<dbReference type="SUPFAM" id="SSF81296">
    <property type="entry name" value="E set domains"/>
    <property type="match status" value="1"/>
</dbReference>
<dbReference type="CDD" id="cd11325">
    <property type="entry name" value="AmyAc_GTHase"/>
    <property type="match status" value="1"/>
</dbReference>
<evidence type="ECO:0000256" key="2">
    <source>
        <dbReference type="ARBA" id="ARBA00005199"/>
    </source>
</evidence>
<evidence type="ECO:0000256" key="7">
    <source>
        <dbReference type="ARBA" id="ARBA00022801"/>
    </source>
</evidence>
<evidence type="ECO:0000256" key="6">
    <source>
        <dbReference type="ARBA" id="ARBA00022490"/>
    </source>
</evidence>
<keyword evidence="8" id="KW-0119">Carbohydrate metabolism</keyword>
<feature type="site" description="Transition state stabilizer" evidence="17">
    <location>
        <position position="394"/>
    </location>
</feature>
<comment type="caution">
    <text evidence="19">The sequence shown here is derived from an EMBL/GenBank/DDBJ whole genome shotgun (WGS) entry which is preliminary data.</text>
</comment>
<dbReference type="Gene3D" id="3.20.20.80">
    <property type="entry name" value="Glycosidases"/>
    <property type="match status" value="1"/>
</dbReference>
<dbReference type="PIRSF" id="PIRSF006337">
    <property type="entry name" value="Trehalose_TreZ"/>
    <property type="match status" value="1"/>
</dbReference>
<dbReference type="SUPFAM" id="SSF51445">
    <property type="entry name" value="(Trans)glycosidases"/>
    <property type="match status" value="1"/>
</dbReference>
<evidence type="ECO:0000256" key="10">
    <source>
        <dbReference type="ARBA" id="ARBA00032057"/>
    </source>
</evidence>
<dbReference type="OrthoDB" id="9800174at2"/>
<evidence type="ECO:0000259" key="18">
    <source>
        <dbReference type="SMART" id="SM00642"/>
    </source>
</evidence>
<evidence type="ECO:0000256" key="1">
    <source>
        <dbReference type="ARBA" id="ARBA00004496"/>
    </source>
</evidence>
<accession>A0A370HSH6</accession>
<dbReference type="Pfam" id="PF11941">
    <property type="entry name" value="DUF3459"/>
    <property type="match status" value="1"/>
</dbReference>
<keyword evidence="7 14" id="KW-0378">Hydrolase</keyword>
<dbReference type="EC" id="3.2.1.141" evidence="4 13"/>
<evidence type="ECO:0000256" key="16">
    <source>
        <dbReference type="PIRSR" id="PIRSR006337-2"/>
    </source>
</evidence>